<dbReference type="InterPro" id="IPR057776">
    <property type="entry name" value="UTP23_sensor"/>
</dbReference>
<evidence type="ECO:0000313" key="11">
    <source>
        <dbReference type="Proteomes" id="UP000037069"/>
    </source>
</evidence>
<dbReference type="FunFam" id="3.40.50.1010:FF:000006">
    <property type="entry name" value="rRNA-processing protein UTP23 homolog"/>
    <property type="match status" value="1"/>
</dbReference>
<keyword evidence="3" id="KW-0698">rRNA processing</keyword>
<comment type="function">
    <text evidence="5">Involved in rRNA-processing and ribosome biogenesis.</text>
</comment>
<feature type="compositionally biased region" description="Basic and acidic residues" evidence="8">
    <location>
        <begin position="222"/>
        <end position="238"/>
    </location>
</feature>
<evidence type="ECO:0000256" key="4">
    <source>
        <dbReference type="ARBA" id="ARBA00023242"/>
    </source>
</evidence>
<comment type="similarity">
    <text evidence="6">Belongs to the UTP23/FCF1 family. UTP23 subfamily.</text>
</comment>
<keyword evidence="2" id="KW-0690">Ribosome biogenesis</keyword>
<evidence type="ECO:0000256" key="1">
    <source>
        <dbReference type="ARBA" id="ARBA00004604"/>
    </source>
</evidence>
<name>A0A0L0C472_LUCCU</name>
<comment type="caution">
    <text evidence="10">The sequence shown here is derived from an EMBL/GenBank/DDBJ whole genome shotgun (WGS) entry which is preliminary data.</text>
</comment>
<dbReference type="Pfam" id="PF04900">
    <property type="entry name" value="Fcf1"/>
    <property type="match status" value="1"/>
</dbReference>
<dbReference type="Proteomes" id="UP000037069">
    <property type="component" value="Unassembled WGS sequence"/>
</dbReference>
<sequence length="258" mass="29633">MKITRYKKSHKTLMFFATHFNYHEPYQVLVDATFCQAALKNKVIIEEQIKKYFQTQVKLLTTQCIILEAESLGAPLTGATQIVKQFYVHKCGHEGKPVTAAECIKQMTKDSRYIVASQDRALQGSLRKVPGRCLLYLHKAAPVLEAPSDASKKWVHKKANNLLPQEAEKKIEFLKQKEGIVKKENDLPKRKQKGPKNPNPLSCKKSKKQRQYEKQQLQKSDGNNKEHKIDDKSKTDMKAKRKRVKVPAHVKEVLKNKS</sequence>
<evidence type="ECO:0000256" key="6">
    <source>
        <dbReference type="ARBA" id="ARBA00038503"/>
    </source>
</evidence>
<evidence type="ECO:0000313" key="10">
    <source>
        <dbReference type="EMBL" id="KNC27085.1"/>
    </source>
</evidence>
<keyword evidence="11" id="KW-1185">Reference proteome</keyword>
<evidence type="ECO:0000256" key="3">
    <source>
        <dbReference type="ARBA" id="ARBA00022552"/>
    </source>
</evidence>
<evidence type="ECO:0000256" key="7">
    <source>
        <dbReference type="ARBA" id="ARBA00071400"/>
    </source>
</evidence>
<feature type="domain" description="UTP23 sensor motif region" evidence="9">
    <location>
        <begin position="189"/>
        <end position="208"/>
    </location>
</feature>
<dbReference type="CDD" id="cd09866">
    <property type="entry name" value="PIN_Fcf1-Utp23-H"/>
    <property type="match status" value="1"/>
</dbReference>
<dbReference type="InterPro" id="IPR029060">
    <property type="entry name" value="PIN-like_dom_sf"/>
</dbReference>
<proteinExistence type="inferred from homology"/>
<dbReference type="GO" id="GO:0032040">
    <property type="term" value="C:small-subunit processome"/>
    <property type="evidence" value="ECO:0007669"/>
    <property type="project" value="InterPro"/>
</dbReference>
<evidence type="ECO:0000259" key="9">
    <source>
        <dbReference type="Pfam" id="PF24779"/>
    </source>
</evidence>
<dbReference type="SUPFAM" id="SSF88723">
    <property type="entry name" value="PIN domain-like"/>
    <property type="match status" value="1"/>
</dbReference>
<dbReference type="STRING" id="7375.A0A0L0C472"/>
<accession>A0A0L0C472</accession>
<dbReference type="OrthoDB" id="25675at2759"/>
<dbReference type="PANTHER" id="PTHR12416">
    <property type="entry name" value="RRNA-PROCESSING PROTEIN UTP23 HOMOLOG"/>
    <property type="match status" value="1"/>
</dbReference>
<evidence type="ECO:0000256" key="2">
    <source>
        <dbReference type="ARBA" id="ARBA00022517"/>
    </source>
</evidence>
<dbReference type="Gene3D" id="3.40.50.1010">
    <property type="entry name" value="5'-nuclease"/>
    <property type="match status" value="1"/>
</dbReference>
<dbReference type="AlphaFoldDB" id="A0A0L0C472"/>
<dbReference type="GO" id="GO:0006364">
    <property type="term" value="P:rRNA processing"/>
    <property type="evidence" value="ECO:0007669"/>
    <property type="project" value="UniProtKB-KW"/>
</dbReference>
<dbReference type="EMBL" id="JRES01000934">
    <property type="protein sequence ID" value="KNC27085.1"/>
    <property type="molecule type" value="Genomic_DNA"/>
</dbReference>
<gene>
    <name evidence="10" type="ORF">FF38_00895</name>
</gene>
<evidence type="ECO:0000256" key="5">
    <source>
        <dbReference type="ARBA" id="ARBA00037300"/>
    </source>
</evidence>
<feature type="compositionally biased region" description="Basic and acidic residues" evidence="8">
    <location>
        <begin position="249"/>
        <end position="258"/>
    </location>
</feature>
<comment type="subcellular location">
    <subcellularLocation>
        <location evidence="1">Nucleus</location>
        <location evidence="1">Nucleolus</location>
    </subcellularLocation>
</comment>
<dbReference type="InterPro" id="IPR006984">
    <property type="entry name" value="Fcf1/UTP23"/>
</dbReference>
<dbReference type="OMA" id="CCMQALY"/>
<feature type="region of interest" description="Disordered" evidence="8">
    <location>
        <begin position="182"/>
        <end position="258"/>
    </location>
</feature>
<protein>
    <recommendedName>
        <fullName evidence="7">rRNA-processing protein UTP23 homolog</fullName>
    </recommendedName>
</protein>
<organism evidence="10 11">
    <name type="scientific">Lucilia cuprina</name>
    <name type="common">Green bottle fly</name>
    <name type="synonym">Australian sheep blowfly</name>
    <dbReference type="NCBI Taxonomy" id="7375"/>
    <lineage>
        <taxon>Eukaryota</taxon>
        <taxon>Metazoa</taxon>
        <taxon>Ecdysozoa</taxon>
        <taxon>Arthropoda</taxon>
        <taxon>Hexapoda</taxon>
        <taxon>Insecta</taxon>
        <taxon>Pterygota</taxon>
        <taxon>Neoptera</taxon>
        <taxon>Endopterygota</taxon>
        <taxon>Diptera</taxon>
        <taxon>Brachycera</taxon>
        <taxon>Muscomorpha</taxon>
        <taxon>Oestroidea</taxon>
        <taxon>Calliphoridae</taxon>
        <taxon>Luciliinae</taxon>
        <taxon>Lucilia</taxon>
    </lineage>
</organism>
<dbReference type="Pfam" id="PF24779">
    <property type="entry name" value="UTP23_sensor"/>
    <property type="match status" value="1"/>
</dbReference>
<reference evidence="10 11" key="1">
    <citation type="journal article" date="2015" name="Nat. Commun.">
        <title>Lucilia cuprina genome unlocks parasitic fly biology to underpin future interventions.</title>
        <authorList>
            <person name="Anstead C.A."/>
            <person name="Korhonen P.K."/>
            <person name="Young N.D."/>
            <person name="Hall R.S."/>
            <person name="Jex A.R."/>
            <person name="Murali S.C."/>
            <person name="Hughes D.S."/>
            <person name="Lee S.F."/>
            <person name="Perry T."/>
            <person name="Stroehlein A.J."/>
            <person name="Ansell B.R."/>
            <person name="Breugelmans B."/>
            <person name="Hofmann A."/>
            <person name="Qu J."/>
            <person name="Dugan S."/>
            <person name="Lee S.L."/>
            <person name="Chao H."/>
            <person name="Dinh H."/>
            <person name="Han Y."/>
            <person name="Doddapaneni H.V."/>
            <person name="Worley K.C."/>
            <person name="Muzny D.M."/>
            <person name="Ioannidis P."/>
            <person name="Waterhouse R.M."/>
            <person name="Zdobnov E.M."/>
            <person name="James P.J."/>
            <person name="Bagnall N.H."/>
            <person name="Kotze A.C."/>
            <person name="Gibbs R.A."/>
            <person name="Richards S."/>
            <person name="Batterham P."/>
            <person name="Gasser R.B."/>
        </authorList>
    </citation>
    <scope>NUCLEOTIDE SEQUENCE [LARGE SCALE GENOMIC DNA]</scope>
    <source>
        <strain evidence="10 11">LS</strain>
        <tissue evidence="10">Full body</tissue>
    </source>
</reference>
<keyword evidence="4" id="KW-0539">Nucleus</keyword>
<feature type="compositionally biased region" description="Basic residues" evidence="8">
    <location>
        <begin position="239"/>
        <end position="248"/>
    </location>
</feature>
<evidence type="ECO:0000256" key="8">
    <source>
        <dbReference type="SAM" id="MobiDB-lite"/>
    </source>
</evidence>